<evidence type="ECO:0000313" key="3">
    <source>
        <dbReference type="Proteomes" id="UP001497482"/>
    </source>
</evidence>
<reference evidence="2 3" key="1">
    <citation type="submission" date="2024-04" db="EMBL/GenBank/DDBJ databases">
        <authorList>
            <person name="Waldvogel A.-M."/>
            <person name="Schoenle A."/>
        </authorList>
    </citation>
    <scope>NUCLEOTIDE SEQUENCE [LARGE SCALE GENOMIC DNA]</scope>
</reference>
<feature type="transmembrane region" description="Helical" evidence="1">
    <location>
        <begin position="20"/>
        <end position="40"/>
    </location>
</feature>
<dbReference type="PANTHER" id="PTHR33444">
    <property type="entry name" value="SI:DKEY-19B23.12-RELATED"/>
    <property type="match status" value="1"/>
</dbReference>
<dbReference type="PANTHER" id="PTHR33444:SF2">
    <property type="entry name" value="MARVEL DOMAIN-CONTAINING PROTEIN"/>
    <property type="match status" value="1"/>
</dbReference>
<feature type="transmembrane region" description="Helical" evidence="1">
    <location>
        <begin position="94"/>
        <end position="114"/>
    </location>
</feature>
<name>A0AAV2KPJ1_KNICA</name>
<keyword evidence="1" id="KW-0812">Transmembrane</keyword>
<feature type="transmembrane region" description="Helical" evidence="1">
    <location>
        <begin position="52"/>
        <end position="73"/>
    </location>
</feature>
<evidence type="ECO:0000256" key="1">
    <source>
        <dbReference type="SAM" id="Phobius"/>
    </source>
</evidence>
<keyword evidence="1" id="KW-0472">Membrane</keyword>
<dbReference type="Proteomes" id="UP001497482">
    <property type="component" value="Chromosome 19"/>
</dbReference>
<organism evidence="2 3">
    <name type="scientific">Knipowitschia caucasica</name>
    <name type="common">Caucasian dwarf goby</name>
    <name type="synonym">Pomatoschistus caucasicus</name>
    <dbReference type="NCBI Taxonomy" id="637954"/>
    <lineage>
        <taxon>Eukaryota</taxon>
        <taxon>Metazoa</taxon>
        <taxon>Chordata</taxon>
        <taxon>Craniata</taxon>
        <taxon>Vertebrata</taxon>
        <taxon>Euteleostomi</taxon>
        <taxon>Actinopterygii</taxon>
        <taxon>Neopterygii</taxon>
        <taxon>Teleostei</taxon>
        <taxon>Neoteleostei</taxon>
        <taxon>Acanthomorphata</taxon>
        <taxon>Gobiaria</taxon>
        <taxon>Gobiiformes</taxon>
        <taxon>Gobioidei</taxon>
        <taxon>Gobiidae</taxon>
        <taxon>Gobiinae</taxon>
        <taxon>Knipowitschia</taxon>
    </lineage>
</organism>
<feature type="transmembrane region" description="Helical" evidence="1">
    <location>
        <begin position="134"/>
        <end position="167"/>
    </location>
</feature>
<dbReference type="EMBL" id="OZ035841">
    <property type="protein sequence ID" value="CAL1590890.1"/>
    <property type="molecule type" value="Genomic_DNA"/>
</dbReference>
<accession>A0AAV2KPJ1</accession>
<sequence length="173" mass="19426">MSALYKRVKDAPRPPLPVLICSKMFVCILPVAQIAVGAAYLEECPQEHFIPIYLVVMGVFGLILTLLSCLPCAQNPKDGTTNPLYRLCTTWNSLASTFVFCWFIAGNVWIYRIYEPNYVKNDTVADSTYCHKTVYLFAFWTTTLVYILLGGFLVGGCCVLFCFFLCGRADPDD</sequence>
<protein>
    <submittedName>
        <fullName evidence="2">Uncharacterized protein</fullName>
    </submittedName>
</protein>
<gene>
    <name evidence="2" type="ORF">KC01_LOCUS20333</name>
</gene>
<keyword evidence="1" id="KW-1133">Transmembrane helix</keyword>
<proteinExistence type="predicted"/>
<dbReference type="InterPro" id="IPR040350">
    <property type="entry name" value="TMEM272"/>
</dbReference>
<dbReference type="AlphaFoldDB" id="A0AAV2KPJ1"/>
<evidence type="ECO:0000313" key="2">
    <source>
        <dbReference type="EMBL" id="CAL1590890.1"/>
    </source>
</evidence>
<keyword evidence="3" id="KW-1185">Reference proteome</keyword>